<accession>A0AAW1S7D7</accession>
<dbReference type="EC" id="2.1.1.114" evidence="5"/>
<comment type="pathway">
    <text evidence="5">Cofactor biosynthesis; ubiquinone biosynthesis.</text>
</comment>
<feature type="binding site" evidence="5">
    <location>
        <position position="144"/>
    </location>
    <ligand>
        <name>Mg(2+)</name>
        <dbReference type="ChEBI" id="CHEBI:18420"/>
    </ligand>
</feature>
<dbReference type="GO" id="GO:0010420">
    <property type="term" value="F:polyprenyldihydroxybenzoate methyltransferase activity"/>
    <property type="evidence" value="ECO:0007669"/>
    <property type="project" value="UniProtKB-UniRule"/>
</dbReference>
<keyword evidence="5" id="KW-0472">Membrane</keyword>
<feature type="binding site" evidence="5">
    <location>
        <position position="140"/>
    </location>
    <ligand>
        <name>Mg(2+)</name>
        <dbReference type="ChEBI" id="CHEBI:18420"/>
    </ligand>
</feature>
<dbReference type="CDD" id="cd02440">
    <property type="entry name" value="AdoMet_MTases"/>
    <property type="match status" value="1"/>
</dbReference>
<proteinExistence type="inferred from homology"/>
<keyword evidence="7" id="KW-1185">Reference proteome</keyword>
<keyword evidence="5" id="KW-0496">Mitochondrion</keyword>
<keyword evidence="3 5" id="KW-0831">Ubiquinone biosynthesis</keyword>
<dbReference type="GO" id="GO:0046872">
    <property type="term" value="F:metal ion binding"/>
    <property type="evidence" value="ECO:0007669"/>
    <property type="project" value="UniProtKB-KW"/>
</dbReference>
<feature type="binding site" evidence="5">
    <location>
        <position position="95"/>
    </location>
    <ligand>
        <name>S-adenosyl-L-methionine</name>
        <dbReference type="ChEBI" id="CHEBI:59789"/>
    </ligand>
</feature>
<comment type="catalytic activity">
    <reaction evidence="5">
        <text>a 3-demethylubiquinol + S-adenosyl-L-methionine = a ubiquinol + S-adenosyl-L-homocysteine + H(+)</text>
        <dbReference type="Rhea" id="RHEA:44380"/>
        <dbReference type="Rhea" id="RHEA-COMP:9566"/>
        <dbReference type="Rhea" id="RHEA-COMP:10914"/>
        <dbReference type="ChEBI" id="CHEBI:15378"/>
        <dbReference type="ChEBI" id="CHEBI:17976"/>
        <dbReference type="ChEBI" id="CHEBI:57856"/>
        <dbReference type="ChEBI" id="CHEBI:59789"/>
        <dbReference type="ChEBI" id="CHEBI:84422"/>
        <dbReference type="EC" id="2.1.1.64"/>
    </reaction>
</comment>
<feature type="binding site" evidence="5">
    <location>
        <position position="43"/>
    </location>
    <ligand>
        <name>S-adenosyl-L-methionine</name>
        <dbReference type="ChEBI" id="CHEBI:59789"/>
    </ligand>
</feature>
<dbReference type="NCBIfam" id="TIGR01983">
    <property type="entry name" value="UbiG"/>
    <property type="match status" value="1"/>
</dbReference>
<keyword evidence="5" id="KW-0460">Magnesium</keyword>
<keyword evidence="5" id="KW-0479">Metal-binding</keyword>
<name>A0AAW1S7D7_9CHLO</name>
<dbReference type="GO" id="GO:0031314">
    <property type="term" value="C:extrinsic component of mitochondrial inner membrane"/>
    <property type="evidence" value="ECO:0007669"/>
    <property type="project" value="UniProtKB-UniRule"/>
</dbReference>
<feature type="binding site" evidence="5">
    <location>
        <position position="139"/>
    </location>
    <ligand>
        <name>S-adenosyl-L-methionine</name>
        <dbReference type="ChEBI" id="CHEBI:59789"/>
    </ligand>
</feature>
<dbReference type="EC" id="2.1.1.64" evidence="5"/>
<keyword evidence="1 5" id="KW-0489">Methyltransferase</keyword>
<evidence type="ECO:0000256" key="3">
    <source>
        <dbReference type="ARBA" id="ARBA00022688"/>
    </source>
</evidence>
<dbReference type="SUPFAM" id="SSF53335">
    <property type="entry name" value="S-adenosyl-L-methionine-dependent methyltransferases"/>
    <property type="match status" value="1"/>
</dbReference>
<dbReference type="HAMAP" id="MF_00472">
    <property type="entry name" value="UbiG"/>
    <property type="match status" value="1"/>
</dbReference>
<dbReference type="PANTHER" id="PTHR43464:SF19">
    <property type="entry name" value="UBIQUINONE BIOSYNTHESIS O-METHYLTRANSFERASE, MITOCHONDRIAL"/>
    <property type="match status" value="1"/>
</dbReference>
<evidence type="ECO:0000256" key="2">
    <source>
        <dbReference type="ARBA" id="ARBA00022679"/>
    </source>
</evidence>
<dbReference type="PANTHER" id="PTHR43464">
    <property type="entry name" value="METHYLTRANSFERASE"/>
    <property type="match status" value="1"/>
</dbReference>
<reference evidence="6 7" key="1">
    <citation type="journal article" date="2024" name="Nat. Commun.">
        <title>Phylogenomics reveals the evolutionary origins of lichenization in chlorophyte algae.</title>
        <authorList>
            <person name="Puginier C."/>
            <person name="Libourel C."/>
            <person name="Otte J."/>
            <person name="Skaloud P."/>
            <person name="Haon M."/>
            <person name="Grisel S."/>
            <person name="Petersen M."/>
            <person name="Berrin J.G."/>
            <person name="Delaux P.M."/>
            <person name="Dal Grande F."/>
            <person name="Keller J."/>
        </authorList>
    </citation>
    <scope>NUCLEOTIDE SEQUENCE [LARGE SCALE GENOMIC DNA]</scope>
    <source>
        <strain evidence="6 7">SAG 245.80</strain>
    </source>
</reference>
<gene>
    <name evidence="5" type="primary">COQ3</name>
    <name evidence="6" type="ORF">WJX81_005002</name>
</gene>
<keyword evidence="4 5" id="KW-0949">S-adenosyl-L-methionine</keyword>
<dbReference type="Pfam" id="PF13489">
    <property type="entry name" value="Methyltransf_23"/>
    <property type="match status" value="1"/>
</dbReference>
<feature type="binding site" evidence="5">
    <location>
        <position position="74"/>
    </location>
    <ligand>
        <name>S-adenosyl-L-methionine</name>
        <dbReference type="ChEBI" id="CHEBI:59789"/>
    </ligand>
</feature>
<comment type="similarity">
    <text evidence="5">Belongs to the class I-like SAM-binding methyltransferase superfamily. UbiG/COQ3 family.</text>
</comment>
<evidence type="ECO:0000256" key="5">
    <source>
        <dbReference type="HAMAP-Rule" id="MF_03190"/>
    </source>
</evidence>
<evidence type="ECO:0000256" key="4">
    <source>
        <dbReference type="ARBA" id="ARBA00022691"/>
    </source>
</evidence>
<comment type="caution">
    <text evidence="6">The sequence shown here is derived from an EMBL/GenBank/DDBJ whole genome shotgun (WGS) entry which is preliminary data.</text>
</comment>
<dbReference type="InterPro" id="IPR029063">
    <property type="entry name" value="SAM-dependent_MTases_sf"/>
</dbReference>
<dbReference type="Gene3D" id="3.40.50.150">
    <property type="entry name" value="Vaccinia Virus protein VP39"/>
    <property type="match status" value="1"/>
</dbReference>
<sequence>MLSRSAAGPSIVDREVTKFGDVAAEWWDPRGSFKPLHALNPVRVAFIRDALCEGFGREAARVAPLAGLSILDVGCGGGILAEALARLGANVTGADASADSIAVARAHAAGDPSLHVTYRDATAEQLVAEGAQYDAVVASEVIEHVADAAAFMRALGALAWPGGMVAVSTLARTPRSYALAIIGAEYIISLVPRGTHDWSRFINPEELTMLGNEAGLALDRMAGMSYNPLTGRWRRSDDTGTD</sequence>
<keyword evidence="5" id="KW-0999">Mitochondrion inner membrane</keyword>
<dbReference type="EMBL" id="JALJOU010000008">
    <property type="protein sequence ID" value="KAK9842295.1"/>
    <property type="molecule type" value="Genomic_DNA"/>
</dbReference>
<comment type="function">
    <text evidence="5">O-methyltransferase required for two non-consecutive steps during ubiquinone biosynthesis. Catalyzes the 2 O-methylation of 3,4-dihydroxy-5-(all-trans-polyprenyl)benzoic acid into 4-hydroxy-3-methoxy-5-(all-trans-polyprenyl)benzoic acid. Also catalyzes the last step of ubiquinone biosynthesis by mediating methylation of 3-demethylubiquinone into ubiquinone. Also able to mediate the methylation of 3-demethylubiquinol into ubiquinol.</text>
</comment>
<evidence type="ECO:0000313" key="7">
    <source>
        <dbReference type="Proteomes" id="UP001445335"/>
    </source>
</evidence>
<dbReference type="EC" id="2.1.1.-" evidence="5"/>
<protein>
    <recommendedName>
        <fullName evidence="5">Ubiquinone biosynthesis O-methyltransferase, mitochondrial</fullName>
    </recommendedName>
    <alternativeName>
        <fullName evidence="5">3-demethylubiquinol 3-O-methyltransferase</fullName>
        <ecNumber evidence="5">2.1.1.64</ecNumber>
    </alternativeName>
    <alternativeName>
        <fullName evidence="5">3-demethylubiquinone 3-O-methyltransferase</fullName>
        <ecNumber evidence="5">2.1.1.-</ecNumber>
    </alternativeName>
    <alternativeName>
        <fullName evidence="5">Polyprenyldihydroxybenzoate methyltransferase</fullName>
        <ecNumber evidence="5">2.1.1.114</ecNumber>
    </alternativeName>
</protein>
<comment type="subcellular location">
    <subcellularLocation>
        <location evidence="5">Mitochondrion inner membrane</location>
        <topology evidence="5">Peripheral membrane protein</topology>
        <orientation evidence="5">Matrix side</orientation>
    </subcellularLocation>
</comment>
<comment type="catalytic activity">
    <reaction evidence="5">
        <text>a 3-demethylubiquinone + S-adenosyl-L-methionine = a ubiquinone + S-adenosyl-L-homocysteine</text>
        <dbReference type="Rhea" id="RHEA:81215"/>
        <dbReference type="Rhea" id="RHEA-COMP:9565"/>
        <dbReference type="Rhea" id="RHEA-COMP:19654"/>
        <dbReference type="ChEBI" id="CHEBI:16389"/>
        <dbReference type="ChEBI" id="CHEBI:57856"/>
        <dbReference type="ChEBI" id="CHEBI:59789"/>
        <dbReference type="ChEBI" id="CHEBI:231825"/>
    </reaction>
</comment>
<feature type="binding site" evidence="5">
    <location>
        <position position="143"/>
    </location>
    <ligand>
        <name>Mg(2+)</name>
        <dbReference type="ChEBI" id="CHEBI:18420"/>
    </ligand>
</feature>
<keyword evidence="2 5" id="KW-0808">Transferase</keyword>
<comment type="subunit">
    <text evidence="5">Component of a multi-subunit COQ enzyme complex.</text>
</comment>
<dbReference type="Proteomes" id="UP001445335">
    <property type="component" value="Unassembled WGS sequence"/>
</dbReference>
<evidence type="ECO:0000313" key="6">
    <source>
        <dbReference type="EMBL" id="KAK9842295.1"/>
    </source>
</evidence>
<dbReference type="AlphaFoldDB" id="A0AAW1S7D7"/>
<dbReference type="InterPro" id="IPR010233">
    <property type="entry name" value="UbiG_MeTrfase"/>
</dbReference>
<evidence type="ECO:0000256" key="1">
    <source>
        <dbReference type="ARBA" id="ARBA00022603"/>
    </source>
</evidence>
<comment type="cofactor">
    <cofactor evidence="5">
        <name>Mg(2+)</name>
        <dbReference type="ChEBI" id="CHEBI:18420"/>
    </cofactor>
</comment>
<dbReference type="GO" id="GO:0061542">
    <property type="term" value="F:3-demethylubiquinol 3-O-methyltransferase activity"/>
    <property type="evidence" value="ECO:0007669"/>
    <property type="project" value="UniProtKB-UniRule"/>
</dbReference>
<dbReference type="GO" id="GO:0032259">
    <property type="term" value="P:methylation"/>
    <property type="evidence" value="ECO:0007669"/>
    <property type="project" value="UniProtKB-KW"/>
</dbReference>
<comment type="catalytic activity">
    <reaction evidence="5">
        <text>a 3,4-dihydroxy-5-(all-trans-polyprenyl)benzoate + S-adenosyl-L-methionine = a 4-hydroxy-3-methoxy-5-(all-trans-polyprenyl)benzoate + S-adenosyl-L-homocysteine + H(+)</text>
        <dbReference type="Rhea" id="RHEA:44452"/>
        <dbReference type="Rhea" id="RHEA-COMP:10930"/>
        <dbReference type="Rhea" id="RHEA-COMP:10931"/>
        <dbReference type="ChEBI" id="CHEBI:15378"/>
        <dbReference type="ChEBI" id="CHEBI:57856"/>
        <dbReference type="ChEBI" id="CHEBI:59789"/>
        <dbReference type="ChEBI" id="CHEBI:64694"/>
        <dbReference type="ChEBI" id="CHEBI:84443"/>
        <dbReference type="EC" id="2.1.1.114"/>
    </reaction>
</comment>
<organism evidence="6 7">
    <name type="scientific">Elliptochloris bilobata</name>
    <dbReference type="NCBI Taxonomy" id="381761"/>
    <lineage>
        <taxon>Eukaryota</taxon>
        <taxon>Viridiplantae</taxon>
        <taxon>Chlorophyta</taxon>
        <taxon>core chlorophytes</taxon>
        <taxon>Trebouxiophyceae</taxon>
        <taxon>Trebouxiophyceae incertae sedis</taxon>
        <taxon>Elliptochloris clade</taxon>
        <taxon>Elliptochloris</taxon>
    </lineage>
</organism>